<name>A0A3S0WK13_9GAMM</name>
<organism evidence="4 5">
    <name type="scientific">Vreelandella nanhaiensis</name>
    <dbReference type="NCBI Taxonomy" id="1258546"/>
    <lineage>
        <taxon>Bacteria</taxon>
        <taxon>Pseudomonadati</taxon>
        <taxon>Pseudomonadota</taxon>
        <taxon>Gammaproteobacteria</taxon>
        <taxon>Oceanospirillales</taxon>
        <taxon>Halomonadaceae</taxon>
        <taxon>Vreelandella</taxon>
    </lineage>
</organism>
<dbReference type="AlphaFoldDB" id="A0A3S0WK13"/>
<dbReference type="Proteomes" id="UP000287023">
    <property type="component" value="Unassembled WGS sequence"/>
</dbReference>
<evidence type="ECO:0000313" key="5">
    <source>
        <dbReference type="Proteomes" id="UP000287023"/>
    </source>
</evidence>
<evidence type="ECO:0000256" key="2">
    <source>
        <dbReference type="RuleBase" id="RU003750"/>
    </source>
</evidence>
<protein>
    <submittedName>
        <fullName evidence="4">CDP-alcohol phosphatidyltransferase family protein</fullName>
    </submittedName>
</protein>
<gene>
    <name evidence="4" type="ORF">ELY38_10840</name>
</gene>
<comment type="caution">
    <text evidence="4">The sequence shown here is derived from an EMBL/GenBank/DDBJ whole genome shotgun (WGS) entry which is preliminary data.</text>
</comment>
<evidence type="ECO:0000313" key="4">
    <source>
        <dbReference type="EMBL" id="RUR31152.1"/>
    </source>
</evidence>
<comment type="similarity">
    <text evidence="2">Belongs to the CDP-alcohol phosphatidyltransferase class-I family.</text>
</comment>
<dbReference type="Pfam" id="PF01066">
    <property type="entry name" value="CDP-OH_P_transf"/>
    <property type="match status" value="1"/>
</dbReference>
<accession>A0A3S0WK13</accession>
<dbReference type="RefSeq" id="WP_127062154.1">
    <property type="nucleotide sequence ID" value="NZ_RZHF01000015.1"/>
</dbReference>
<dbReference type="EMBL" id="RZHF01000015">
    <property type="protein sequence ID" value="RUR31152.1"/>
    <property type="molecule type" value="Genomic_DNA"/>
</dbReference>
<dbReference type="InterPro" id="IPR048254">
    <property type="entry name" value="CDP_ALCOHOL_P_TRANSF_CS"/>
</dbReference>
<keyword evidence="3" id="KW-0812">Transmembrane</keyword>
<evidence type="ECO:0000256" key="1">
    <source>
        <dbReference type="ARBA" id="ARBA00022679"/>
    </source>
</evidence>
<keyword evidence="5" id="KW-1185">Reference proteome</keyword>
<proteinExistence type="inferred from homology"/>
<dbReference type="InterPro" id="IPR000462">
    <property type="entry name" value="CDP-OH_P_trans"/>
</dbReference>
<feature type="transmembrane region" description="Helical" evidence="3">
    <location>
        <begin position="30"/>
        <end position="60"/>
    </location>
</feature>
<dbReference type="InterPro" id="IPR043130">
    <property type="entry name" value="CDP-OH_PTrfase_TM_dom"/>
</dbReference>
<dbReference type="GO" id="GO:0008654">
    <property type="term" value="P:phospholipid biosynthetic process"/>
    <property type="evidence" value="ECO:0007669"/>
    <property type="project" value="InterPro"/>
</dbReference>
<reference evidence="4 5" key="1">
    <citation type="submission" date="2018-12" db="EMBL/GenBank/DDBJ databases">
        <title>three novel Halomonas strain isolated from plants.</title>
        <authorList>
            <person name="Sun C."/>
        </authorList>
    </citation>
    <scope>NUCLEOTIDE SEQUENCE [LARGE SCALE GENOMIC DNA]</scope>
    <source>
        <strain evidence="4 5">JCM 18142</strain>
    </source>
</reference>
<dbReference type="OrthoDB" id="9790577at2"/>
<evidence type="ECO:0000256" key="3">
    <source>
        <dbReference type="SAM" id="Phobius"/>
    </source>
</evidence>
<dbReference type="Gene3D" id="1.20.120.1760">
    <property type="match status" value="1"/>
</dbReference>
<sequence>MLDRFANPYLEKPLNWMAKGVIALGMRPDYVALIGFGLGMLALPALATEHYGLALVFIVLNRLADGLDGAVARATTASDAGGFLDITLDFIFYSSVPLGFILAHPLQNAAAGGVLMLSFVGTGVSFLASAIFAERHNITNIDYPNKSFHYAGGLMEGGETQLFFIIMCLFPLYFPWLALVFALLCALTSGLRIYAGFKTLSALSS</sequence>
<keyword evidence="1 2" id="KW-0808">Transferase</keyword>
<feature type="transmembrane region" description="Helical" evidence="3">
    <location>
        <begin position="80"/>
        <end position="102"/>
    </location>
</feature>
<dbReference type="GO" id="GO:0016020">
    <property type="term" value="C:membrane"/>
    <property type="evidence" value="ECO:0007669"/>
    <property type="project" value="InterPro"/>
</dbReference>
<keyword evidence="3" id="KW-1133">Transmembrane helix</keyword>
<feature type="transmembrane region" description="Helical" evidence="3">
    <location>
        <begin position="114"/>
        <end position="133"/>
    </location>
</feature>
<keyword evidence="3" id="KW-0472">Membrane</keyword>
<dbReference type="GO" id="GO:0016780">
    <property type="term" value="F:phosphotransferase activity, for other substituted phosphate groups"/>
    <property type="evidence" value="ECO:0007669"/>
    <property type="project" value="InterPro"/>
</dbReference>
<feature type="transmembrane region" description="Helical" evidence="3">
    <location>
        <begin position="162"/>
        <end position="187"/>
    </location>
</feature>
<dbReference type="PROSITE" id="PS00379">
    <property type="entry name" value="CDP_ALCOHOL_P_TRANSF"/>
    <property type="match status" value="1"/>
</dbReference>